<keyword evidence="1" id="KW-0812">Transmembrane</keyword>
<reference evidence="2 3" key="1">
    <citation type="submission" date="2019-03" db="EMBL/GenBank/DDBJ databases">
        <title>Genomic Encyclopedia of Type Strains, Phase IV (KMG-IV): sequencing the most valuable type-strain genomes for metagenomic binning, comparative biology and taxonomic classification.</title>
        <authorList>
            <person name="Goeker M."/>
        </authorList>
    </citation>
    <scope>NUCLEOTIDE SEQUENCE [LARGE SCALE GENOMIC DNA]</scope>
    <source>
        <strain evidence="2 3">DSM 45361</strain>
    </source>
</reference>
<keyword evidence="1" id="KW-1133">Transmembrane helix</keyword>
<dbReference type="RefSeq" id="WP_133853765.1">
    <property type="nucleotide sequence ID" value="NZ_SNXZ01000008.1"/>
</dbReference>
<dbReference type="EMBL" id="SNXZ01000008">
    <property type="protein sequence ID" value="TDP91872.1"/>
    <property type="molecule type" value="Genomic_DNA"/>
</dbReference>
<accession>A0A4R6RXQ1</accession>
<dbReference type="AlphaFoldDB" id="A0A4R6RXQ1"/>
<sequence>MELRSDGQVIGHATADADGAFQAPLEFTTFAAGRHEVVADCGVELTGAVEQVVSSSTGGSANGATLALLVFFVLAGIGLVRMRAGR</sequence>
<keyword evidence="3" id="KW-1185">Reference proteome</keyword>
<dbReference type="Proteomes" id="UP000295444">
    <property type="component" value="Unassembled WGS sequence"/>
</dbReference>
<dbReference type="OrthoDB" id="3630109at2"/>
<evidence type="ECO:0000313" key="2">
    <source>
        <dbReference type="EMBL" id="TDP91872.1"/>
    </source>
</evidence>
<organism evidence="2 3">
    <name type="scientific">Labedaea rhizosphaerae</name>
    <dbReference type="NCBI Taxonomy" id="598644"/>
    <lineage>
        <taxon>Bacteria</taxon>
        <taxon>Bacillati</taxon>
        <taxon>Actinomycetota</taxon>
        <taxon>Actinomycetes</taxon>
        <taxon>Pseudonocardiales</taxon>
        <taxon>Pseudonocardiaceae</taxon>
        <taxon>Labedaea</taxon>
    </lineage>
</organism>
<name>A0A4R6RXQ1_LABRH</name>
<evidence type="ECO:0000256" key="1">
    <source>
        <dbReference type="SAM" id="Phobius"/>
    </source>
</evidence>
<keyword evidence="1" id="KW-0472">Membrane</keyword>
<protein>
    <submittedName>
        <fullName evidence="2">Uncharacterized protein</fullName>
    </submittedName>
</protein>
<evidence type="ECO:0000313" key="3">
    <source>
        <dbReference type="Proteomes" id="UP000295444"/>
    </source>
</evidence>
<feature type="transmembrane region" description="Helical" evidence="1">
    <location>
        <begin position="61"/>
        <end position="80"/>
    </location>
</feature>
<gene>
    <name evidence="2" type="ORF">EV186_10882</name>
</gene>
<proteinExistence type="predicted"/>
<comment type="caution">
    <text evidence="2">The sequence shown here is derived from an EMBL/GenBank/DDBJ whole genome shotgun (WGS) entry which is preliminary data.</text>
</comment>